<evidence type="ECO:0000313" key="1">
    <source>
        <dbReference type="EMBL" id="CQR38257.1"/>
    </source>
</evidence>
<evidence type="ECO:0000313" key="2">
    <source>
        <dbReference type="Proteomes" id="UP000078599"/>
    </source>
</evidence>
<comment type="caution">
    <text evidence="1">The sequence shown here is derived from an EMBL/GenBank/DDBJ whole genome shotgun (WGS) entry which is preliminary data.</text>
</comment>
<dbReference type="EMBL" id="CTRI01000029">
    <property type="protein sequence ID" value="CQR38257.1"/>
    <property type="molecule type" value="Genomic_DNA"/>
</dbReference>
<dbReference type="Proteomes" id="UP000078599">
    <property type="component" value="Unassembled WGS sequence"/>
</dbReference>
<name>A0ABM9T9V3_THIA3</name>
<proteinExistence type="predicted"/>
<protein>
    <recommendedName>
        <fullName evidence="3">PLD phosphodiesterase domain-containing protein</fullName>
    </recommendedName>
</protein>
<sequence length="230" mass="26364">MNRRSRSFQPVDLALEGATGAATVNWGHLRQFRGPDAPSLLWLSVPSVSTRKEEDRTTLPPIALITQRRVWNTDPQDCEPLLGCKAFWEALRRSRLIIIFDRFLHDRLLKRLLDEFEPGRHLSLETMIVFAGKERKKECAPLVKDIQARLEKKRVNFHYLPDMMSTSAPFPHDRFAVTDGEFWHFGGSNLGLEQTLTAVSRGWSANEMGVKAFIEEAWAANDQQRSPLHD</sequence>
<evidence type="ECO:0008006" key="3">
    <source>
        <dbReference type="Google" id="ProtNLM"/>
    </source>
</evidence>
<keyword evidence="2" id="KW-1185">Reference proteome</keyword>
<dbReference type="CDD" id="cd00138">
    <property type="entry name" value="PLDc_SF"/>
    <property type="match status" value="1"/>
</dbReference>
<organism evidence="1 2">
    <name type="scientific">Thiomonas arsenitoxydans (strain DSM 22701 / CIP 110005 / 3As)</name>
    <dbReference type="NCBI Taxonomy" id="426114"/>
    <lineage>
        <taxon>Bacteria</taxon>
        <taxon>Pseudomonadati</taxon>
        <taxon>Pseudomonadota</taxon>
        <taxon>Betaproteobacteria</taxon>
        <taxon>Burkholderiales</taxon>
        <taxon>Thiomonas</taxon>
    </lineage>
</organism>
<gene>
    <name evidence="1" type="ORF">THICB1_70371</name>
</gene>
<reference evidence="1 2" key="1">
    <citation type="submission" date="2015-03" db="EMBL/GenBank/DDBJ databases">
        <authorList>
            <person name="Regsiter A."/>
            <person name="william w."/>
        </authorList>
    </citation>
    <scope>NUCLEOTIDE SEQUENCE [LARGE SCALE GENOMIC DNA]</scope>
    <source>
        <strain evidence="1 2">CB1</strain>
    </source>
</reference>
<accession>A0ABM9T9V3</accession>